<feature type="repeat" description="ANK" evidence="3">
    <location>
        <begin position="27"/>
        <end position="51"/>
    </location>
</feature>
<reference evidence="4 5" key="1">
    <citation type="submission" date="2018-03" db="EMBL/GenBank/DDBJ databases">
        <title>Genomes of Pezizomycetes fungi and the evolution of truffles.</title>
        <authorList>
            <person name="Murat C."/>
            <person name="Payen T."/>
            <person name="Noel B."/>
            <person name="Kuo A."/>
            <person name="Martin F.M."/>
        </authorList>
    </citation>
    <scope>NUCLEOTIDE SEQUENCE [LARGE SCALE GENOMIC DNA]</scope>
    <source>
        <strain evidence="4">091103-1</strain>
    </source>
</reference>
<comment type="caution">
    <text evidence="4">The sequence shown here is derived from an EMBL/GenBank/DDBJ whole genome shotgun (WGS) entry which is preliminary data.</text>
</comment>
<name>A0A317SHT5_9PEZI</name>
<evidence type="ECO:0000313" key="4">
    <source>
        <dbReference type="EMBL" id="PWW72801.1"/>
    </source>
</evidence>
<evidence type="ECO:0000256" key="2">
    <source>
        <dbReference type="ARBA" id="ARBA00023043"/>
    </source>
</evidence>
<dbReference type="SMART" id="SM00248">
    <property type="entry name" value="ANK"/>
    <property type="match status" value="2"/>
</dbReference>
<dbReference type="STRING" id="42249.A0A317SHT5"/>
<dbReference type="AlphaFoldDB" id="A0A317SHT5"/>
<proteinExistence type="predicted"/>
<dbReference type="Proteomes" id="UP000246991">
    <property type="component" value="Unassembled WGS sequence"/>
</dbReference>
<dbReference type="Gene3D" id="1.25.40.20">
    <property type="entry name" value="Ankyrin repeat-containing domain"/>
    <property type="match status" value="2"/>
</dbReference>
<dbReference type="InterPro" id="IPR002110">
    <property type="entry name" value="Ankyrin_rpt"/>
</dbReference>
<dbReference type="PANTHER" id="PTHR24173">
    <property type="entry name" value="ANKYRIN REPEAT CONTAINING"/>
    <property type="match status" value="1"/>
</dbReference>
<dbReference type="EMBL" id="PYWC01000094">
    <property type="protein sequence ID" value="PWW72801.1"/>
    <property type="molecule type" value="Genomic_DNA"/>
</dbReference>
<evidence type="ECO:0000256" key="1">
    <source>
        <dbReference type="ARBA" id="ARBA00022737"/>
    </source>
</evidence>
<evidence type="ECO:0000313" key="5">
    <source>
        <dbReference type="Proteomes" id="UP000246991"/>
    </source>
</evidence>
<keyword evidence="5" id="KW-1185">Reference proteome</keyword>
<dbReference type="PROSITE" id="PS50297">
    <property type="entry name" value="ANK_REP_REGION"/>
    <property type="match status" value="2"/>
</dbReference>
<keyword evidence="2 3" id="KW-0040">ANK repeat</keyword>
<protein>
    <submittedName>
        <fullName evidence="4">Ankyrin</fullName>
    </submittedName>
</protein>
<dbReference type="OrthoDB" id="366390at2759"/>
<dbReference type="Pfam" id="PF12796">
    <property type="entry name" value="Ank_2"/>
    <property type="match status" value="1"/>
</dbReference>
<feature type="repeat" description="ANK" evidence="3">
    <location>
        <begin position="61"/>
        <end position="85"/>
    </location>
</feature>
<dbReference type="InterPro" id="IPR036770">
    <property type="entry name" value="Ankyrin_rpt-contain_sf"/>
</dbReference>
<gene>
    <name evidence="4" type="ORF">C7212DRAFT_334706</name>
</gene>
<organism evidence="4 5">
    <name type="scientific">Tuber magnatum</name>
    <name type="common">white Piedmont truffle</name>
    <dbReference type="NCBI Taxonomy" id="42249"/>
    <lineage>
        <taxon>Eukaryota</taxon>
        <taxon>Fungi</taxon>
        <taxon>Dikarya</taxon>
        <taxon>Ascomycota</taxon>
        <taxon>Pezizomycotina</taxon>
        <taxon>Pezizomycetes</taxon>
        <taxon>Pezizales</taxon>
        <taxon>Tuberaceae</taxon>
        <taxon>Tuber</taxon>
    </lineage>
</organism>
<accession>A0A317SHT5</accession>
<dbReference type="SUPFAM" id="SSF48403">
    <property type="entry name" value="Ankyrin repeat"/>
    <property type="match status" value="1"/>
</dbReference>
<keyword evidence="1" id="KW-0677">Repeat</keyword>
<evidence type="ECO:0000256" key="3">
    <source>
        <dbReference type="PROSITE-ProRule" id="PRU00023"/>
    </source>
</evidence>
<dbReference type="PROSITE" id="PS50088">
    <property type="entry name" value="ANK_REPEAT"/>
    <property type="match status" value="2"/>
</dbReference>
<sequence length="120" mass="13164">MTFSNCPEAVSMLIHNTAVDVNKRDMDGSTPLAVAAEMNYNHIVRILLSNGRTDANLGDVFANTPLHKAVRRGNASLVRMLMENNGVDRTPINRGGMSPLMLARSCGRQAVADLIEEYMF</sequence>
<dbReference type="PANTHER" id="PTHR24173:SF74">
    <property type="entry name" value="ANKYRIN REPEAT DOMAIN-CONTAINING PROTEIN 16"/>
    <property type="match status" value="1"/>
</dbReference>